<feature type="compositionally biased region" description="Polar residues" evidence="2">
    <location>
        <begin position="164"/>
        <end position="182"/>
    </location>
</feature>
<dbReference type="OrthoDB" id="185175at2759"/>
<dbReference type="PANTHER" id="PTHR23176:SF125">
    <property type="entry name" value="GTPASE ACTIVATOR (BEM2), PUTATIVE (AFU_ORTHOLOGUE AFUA_7G04450)-RELATED"/>
    <property type="match status" value="1"/>
</dbReference>
<keyword evidence="1" id="KW-0343">GTPase activation</keyword>
<feature type="compositionally biased region" description="Low complexity" evidence="2">
    <location>
        <begin position="133"/>
        <end position="147"/>
    </location>
</feature>
<evidence type="ECO:0000313" key="5">
    <source>
        <dbReference type="Proteomes" id="UP000293360"/>
    </source>
</evidence>
<evidence type="ECO:0000256" key="1">
    <source>
        <dbReference type="ARBA" id="ARBA00022468"/>
    </source>
</evidence>
<dbReference type="InterPro" id="IPR000198">
    <property type="entry name" value="RhoGAP_dom"/>
</dbReference>
<dbReference type="CDD" id="cd00159">
    <property type="entry name" value="RhoGAP"/>
    <property type="match status" value="1"/>
</dbReference>
<feature type="compositionally biased region" description="Basic and acidic residues" evidence="2">
    <location>
        <begin position="109"/>
        <end position="127"/>
    </location>
</feature>
<keyword evidence="5" id="KW-1185">Reference proteome</keyword>
<dbReference type="Pfam" id="PF00620">
    <property type="entry name" value="RhoGAP"/>
    <property type="match status" value="1"/>
</dbReference>
<dbReference type="Gene3D" id="1.10.555.10">
    <property type="entry name" value="Rho GTPase activation protein"/>
    <property type="match status" value="1"/>
</dbReference>
<feature type="compositionally biased region" description="Polar residues" evidence="2">
    <location>
        <begin position="226"/>
        <end position="241"/>
    </location>
</feature>
<evidence type="ECO:0000259" key="3">
    <source>
        <dbReference type="PROSITE" id="PS50238"/>
    </source>
</evidence>
<dbReference type="GO" id="GO:0005938">
    <property type="term" value="C:cell cortex"/>
    <property type="evidence" value="ECO:0007669"/>
    <property type="project" value="UniProtKB-ARBA"/>
</dbReference>
<sequence>MGRKGAPQPLTLPAESGSGTTAKYTPVDTLTSTEPAPMEQDGLTPPSDSLHVASTPSSSKSPKSPRSPFSRLNASRKPQIQVHAHSPSEPPAELSSQAIGAHRPLYSVDDVHTHQYQHSREALENRPKTSAGQQWSTSKQSTQQTRTQPEHSRSGSRFWGFGKSSKSSNQLHQTHKSGSSEVMSRGVDHPSAPDNASSKTIKHSETDPSLADIPSYKGAALLPSRSDASLNSTGDYDSPSSRKNKQKPFGLRGRNRSFKGQHPNSAKATSAMKASELDQSSVFSGQQSQSSRASPAPPEGHDRSFRHMVNSAVRNHSADRALPRDVPGNKEGRSDKDHNRSHPSSYREPIGSIIFNGLKYSGSRAFDMGKQFFGKTSRGEGSNIGGEPAVDDEHYVLKVINLPLVEQTRLTRISKRLEDSRDKTEFWMPAFPWRAIDYLNYKGTEVEGLYRVPGSGPQIKKWQRKFDEEGDVDLFAQDDLYDINIVGSMLKAWLRELPDELLPKSAQERVARECSGTEEVPQLLVEELSNLSPFNYYLLFAITCHLSLLLAHSDKNKMDFRNLCICFQPCMKIDAFCFKFLVCDWRNCWQGCKNEARYIEEEYMLLDQPVPRVVHNGQRLRNDTPDDRNISSSDSSKQSTMAQEQHQDGKLRKKPLASGPSNGSMASNSTEETSLAVESGSEIPRKYSSELRPLSPIKPLSPLGF</sequence>
<evidence type="ECO:0000313" key="4">
    <source>
        <dbReference type="EMBL" id="RYP04147.1"/>
    </source>
</evidence>
<reference evidence="4 5" key="1">
    <citation type="submission" date="2018-06" db="EMBL/GenBank/DDBJ databases">
        <title>Complete Genomes of Monosporascus.</title>
        <authorList>
            <person name="Robinson A.J."/>
            <person name="Natvig D.O."/>
        </authorList>
    </citation>
    <scope>NUCLEOTIDE SEQUENCE [LARGE SCALE GENOMIC DNA]</scope>
    <source>
        <strain evidence="4 5">CBS 110550</strain>
    </source>
</reference>
<feature type="compositionally biased region" description="Polar residues" evidence="2">
    <location>
        <begin position="659"/>
        <end position="673"/>
    </location>
</feature>
<feature type="compositionally biased region" description="Low complexity" evidence="2">
    <location>
        <begin position="54"/>
        <end position="71"/>
    </location>
</feature>
<comment type="caution">
    <text evidence="4">The sequence shown here is derived from an EMBL/GenBank/DDBJ whole genome shotgun (WGS) entry which is preliminary data.</text>
</comment>
<dbReference type="PROSITE" id="PS50238">
    <property type="entry name" value="RHOGAP"/>
    <property type="match status" value="1"/>
</dbReference>
<feature type="compositionally biased region" description="Polar residues" evidence="2">
    <location>
        <begin position="17"/>
        <end position="34"/>
    </location>
</feature>
<feature type="region of interest" description="Disordered" evidence="2">
    <location>
        <begin position="617"/>
        <end position="705"/>
    </location>
</feature>
<feature type="compositionally biased region" description="Basic and acidic residues" evidence="2">
    <location>
        <begin position="316"/>
        <end position="340"/>
    </location>
</feature>
<dbReference type="SUPFAM" id="SSF48350">
    <property type="entry name" value="GTPase activation domain, GAP"/>
    <property type="match status" value="1"/>
</dbReference>
<dbReference type="GO" id="GO:0007165">
    <property type="term" value="P:signal transduction"/>
    <property type="evidence" value="ECO:0007669"/>
    <property type="project" value="InterPro"/>
</dbReference>
<organism evidence="4 5">
    <name type="scientific">Monosporascus ibericus</name>
    <dbReference type="NCBI Taxonomy" id="155417"/>
    <lineage>
        <taxon>Eukaryota</taxon>
        <taxon>Fungi</taxon>
        <taxon>Dikarya</taxon>
        <taxon>Ascomycota</taxon>
        <taxon>Pezizomycotina</taxon>
        <taxon>Sordariomycetes</taxon>
        <taxon>Xylariomycetidae</taxon>
        <taxon>Xylariales</taxon>
        <taxon>Xylariales incertae sedis</taxon>
        <taxon>Monosporascus</taxon>
    </lineage>
</organism>
<name>A0A4Q4TFG3_9PEZI</name>
<feature type="domain" description="Rho-GAP" evidence="3">
    <location>
        <begin position="415"/>
        <end position="621"/>
    </location>
</feature>
<feature type="compositionally biased region" description="Polar residues" evidence="2">
    <location>
        <begin position="630"/>
        <end position="644"/>
    </location>
</feature>
<dbReference type="AlphaFoldDB" id="A0A4Q4TFG3"/>
<dbReference type="InterPro" id="IPR008936">
    <property type="entry name" value="Rho_GTPase_activation_prot"/>
</dbReference>
<protein>
    <recommendedName>
        <fullName evidence="3">Rho-GAP domain-containing protein</fullName>
    </recommendedName>
</protein>
<dbReference type="InterPro" id="IPR050729">
    <property type="entry name" value="Rho-GAP"/>
</dbReference>
<dbReference type="SMART" id="SM00324">
    <property type="entry name" value="RhoGAP"/>
    <property type="match status" value="1"/>
</dbReference>
<feature type="compositionally biased region" description="Low complexity" evidence="2">
    <location>
        <begin position="279"/>
        <end position="294"/>
    </location>
</feature>
<dbReference type="PANTHER" id="PTHR23176">
    <property type="entry name" value="RHO/RAC/CDC GTPASE-ACTIVATING PROTEIN"/>
    <property type="match status" value="1"/>
</dbReference>
<dbReference type="GO" id="GO:0005096">
    <property type="term" value="F:GTPase activator activity"/>
    <property type="evidence" value="ECO:0007669"/>
    <property type="project" value="UniProtKB-KW"/>
</dbReference>
<gene>
    <name evidence="4" type="ORF">DL764_004646</name>
</gene>
<proteinExistence type="predicted"/>
<dbReference type="Proteomes" id="UP000293360">
    <property type="component" value="Unassembled WGS sequence"/>
</dbReference>
<evidence type="ECO:0000256" key="2">
    <source>
        <dbReference type="SAM" id="MobiDB-lite"/>
    </source>
</evidence>
<dbReference type="EMBL" id="QJNU01000225">
    <property type="protein sequence ID" value="RYP04147.1"/>
    <property type="molecule type" value="Genomic_DNA"/>
</dbReference>
<feature type="region of interest" description="Disordered" evidence="2">
    <location>
        <begin position="1"/>
        <end position="348"/>
    </location>
</feature>
<accession>A0A4Q4TFG3</accession>
<feature type="compositionally biased region" description="Basic and acidic residues" evidence="2">
    <location>
        <begin position="620"/>
        <end position="629"/>
    </location>
</feature>
<dbReference type="STRING" id="155417.A0A4Q4TFG3"/>